<dbReference type="AlphaFoldDB" id="A0A0C5JAL0"/>
<name>A0A0C5JAL0_9PROT</name>
<keyword evidence="3" id="KW-0808">Transferase</keyword>
<dbReference type="PANTHER" id="PTHR45947">
    <property type="entry name" value="SULFOQUINOVOSYL TRANSFERASE SQD2"/>
    <property type="match status" value="1"/>
</dbReference>
<dbReference type="Gene3D" id="3.40.50.2000">
    <property type="entry name" value="Glycogen Phosphorylase B"/>
    <property type="match status" value="2"/>
</dbReference>
<evidence type="ECO:0000259" key="1">
    <source>
        <dbReference type="Pfam" id="PF00534"/>
    </source>
</evidence>
<gene>
    <name evidence="3" type="ORF">PG1C_11110</name>
</gene>
<feature type="domain" description="Glycosyl transferase family 1" evidence="1">
    <location>
        <begin position="202"/>
        <end position="358"/>
    </location>
</feature>
<dbReference type="Pfam" id="PF00534">
    <property type="entry name" value="Glycos_transf_1"/>
    <property type="match status" value="1"/>
</dbReference>
<dbReference type="InterPro" id="IPR028098">
    <property type="entry name" value="Glyco_trans_4-like_N"/>
</dbReference>
<evidence type="ECO:0000313" key="4">
    <source>
        <dbReference type="Proteomes" id="UP000061603"/>
    </source>
</evidence>
<keyword evidence="4" id="KW-1185">Reference proteome</keyword>
<dbReference type="Proteomes" id="UP000061603">
    <property type="component" value="Chromosome"/>
</dbReference>
<dbReference type="Pfam" id="PF13579">
    <property type="entry name" value="Glyco_trans_4_4"/>
    <property type="match status" value="1"/>
</dbReference>
<dbReference type="InterPro" id="IPR001296">
    <property type="entry name" value="Glyco_trans_1"/>
</dbReference>
<feature type="domain" description="Glycosyltransferase subfamily 4-like N-terminal" evidence="2">
    <location>
        <begin position="14"/>
        <end position="180"/>
    </location>
</feature>
<dbReference type="SUPFAM" id="SSF53756">
    <property type="entry name" value="UDP-Glycosyltransferase/glycogen phosphorylase"/>
    <property type="match status" value="1"/>
</dbReference>
<dbReference type="HOGENOM" id="CLU_009583_2_2_4"/>
<protein>
    <submittedName>
        <fullName evidence="3">Glycosyl transferase family 1</fullName>
    </submittedName>
</protein>
<dbReference type="STRING" id="1565605.PG1C_11110"/>
<dbReference type="PANTHER" id="PTHR45947:SF3">
    <property type="entry name" value="SULFOQUINOVOSYL TRANSFERASE SQD2"/>
    <property type="match status" value="1"/>
</dbReference>
<dbReference type="CDD" id="cd03794">
    <property type="entry name" value="GT4_WbuB-like"/>
    <property type="match status" value="1"/>
</dbReference>
<sequence length="392" mass="43084">MKILYHHRTASKDGQAVHIEEMIAALRAQGHEVRVVAPAVSDAGQMGENVGWVYRLRSALPNALYELLELTYSLVAYRRLAQAAKTFQPDVIYERYNLYLLAGVLLKRRLRIPLLLEVNAPLVLERSQHSGGLALPRLAHWAEGMAWRSADTVLPVTHVLAGHVKAYGVPEARIMVIPNGINRAHFAVAPAPTFAKAQRGLTGKLVLGFTGFVREWHGVDRVIRWMATAAAPSNVHLAIVGDGPVRHDLETLAQQLGLRDRVTFTGVIHRDQVPDWVAAFDIALQPAVVPYASPLKLMEYLVLGKAIIAPRTPNLLEVLSDGENAFLFDADEPTGFEQALSRLCADDALREKLSSGARATIEKLDLTWDGNARRVVGLAASLTSAARQPRRD</sequence>
<dbReference type="KEGG" id="rbu:PG1C_11110"/>
<proteinExistence type="predicted"/>
<dbReference type="InterPro" id="IPR050194">
    <property type="entry name" value="Glycosyltransferase_grp1"/>
</dbReference>
<organism evidence="3 4">
    <name type="scientific">Rugosibacter aromaticivorans</name>
    <dbReference type="NCBI Taxonomy" id="1565605"/>
    <lineage>
        <taxon>Bacteria</taxon>
        <taxon>Pseudomonadati</taxon>
        <taxon>Pseudomonadota</taxon>
        <taxon>Betaproteobacteria</taxon>
        <taxon>Nitrosomonadales</taxon>
        <taxon>Sterolibacteriaceae</taxon>
        <taxon>Rugosibacter</taxon>
    </lineage>
</organism>
<dbReference type="GO" id="GO:0016757">
    <property type="term" value="F:glycosyltransferase activity"/>
    <property type="evidence" value="ECO:0007669"/>
    <property type="project" value="InterPro"/>
</dbReference>
<dbReference type="RefSeq" id="WP_202634872.1">
    <property type="nucleotide sequence ID" value="NZ_CP010554.1"/>
</dbReference>
<reference evidence="3 4" key="1">
    <citation type="journal article" date="2015" name="Genome Announc.">
        <title>Complete Genome Sequence of a Novel Bacterium within the Family Rhodocyclaceae That Degrades Polycyclic Aromatic Hydrocarbons.</title>
        <authorList>
            <person name="Singleton D.R."/>
            <person name="Dickey A.N."/>
            <person name="Scholl E.H."/>
            <person name="Wright F.A."/>
            <person name="Aitken M.D."/>
        </authorList>
    </citation>
    <scope>NUCLEOTIDE SEQUENCE [LARGE SCALE GENOMIC DNA]</scope>
    <source>
        <strain evidence="4">PG1-Ca6</strain>
    </source>
</reference>
<accession>A0A0C5JAL0</accession>
<evidence type="ECO:0000313" key="3">
    <source>
        <dbReference type="EMBL" id="AJP48828.1"/>
    </source>
</evidence>
<evidence type="ECO:0000259" key="2">
    <source>
        <dbReference type="Pfam" id="PF13579"/>
    </source>
</evidence>
<dbReference type="EMBL" id="CP010554">
    <property type="protein sequence ID" value="AJP48828.1"/>
    <property type="molecule type" value="Genomic_DNA"/>
</dbReference>
<dbReference type="PATRIC" id="fig|1565605.3.peg.2361"/>